<sequence>MEGQSATKSKLPQNQDWSLNGANGTIYKCIPGPRTPRLVKPPTSPVFLVTPVDTEATIHSKVELRCSAIGSPVPFIHWMKNDDRIQTKAPEALLSTLVVNATEESAGMYTCYARNSVGDIKASAMLHVVDKMYESEVRKLTKRQVVVLTCAENEKPHEVVWYYRSRPLDRRDTGLHFMNNGSLVIADVESTVVNDFTQYTCKVHNRGKSSTVQMLEVTDVLPNVTVLPKKITVISGQSLNVSCIVKGSPLTTKISWMRNNEVITPDVNVHILANNSLFISTIKEIDKGRYTCMATTRIGSAYDETEVFVDEADPLKSDDKLDVDISSNTSCKIGFHWNGTYCEDINECDEADRCQYQCENILGSYNCMCPHGYELDSNNLQCFDINECDLQSCSNGQMCLNTYGDFHCIPNPCPENYSLSKNNDCIPECNSCSDLPINIRQISLHKGYRTDNGIGKVTAYDRSGNVLKDAVFAISDTENGLKLGSTKSGPFSIRSRRGEAVVYTSSRELPPGSIYYLRIRVRSQSSNHSDIHFMLIVSTGMYPF</sequence>
<accession>A0AAD5QMU5</accession>
<dbReference type="EMBL" id="JAHQIW010001369">
    <property type="protein sequence ID" value="KAJ1352361.1"/>
    <property type="molecule type" value="Genomic_DNA"/>
</dbReference>
<feature type="domain" description="Ig-like" evidence="8">
    <location>
        <begin position="45"/>
        <end position="127"/>
    </location>
</feature>
<name>A0AAD5QMU5_PARTN</name>
<dbReference type="GO" id="GO:0030424">
    <property type="term" value="C:axon"/>
    <property type="evidence" value="ECO:0007669"/>
    <property type="project" value="TreeGrafter"/>
</dbReference>
<dbReference type="GO" id="GO:0005886">
    <property type="term" value="C:plasma membrane"/>
    <property type="evidence" value="ECO:0007669"/>
    <property type="project" value="TreeGrafter"/>
</dbReference>
<dbReference type="PROSITE" id="PS50835">
    <property type="entry name" value="IG_LIKE"/>
    <property type="match status" value="3"/>
</dbReference>
<protein>
    <submittedName>
        <fullName evidence="9">Uncharacterized protein</fullName>
    </submittedName>
</protein>
<dbReference type="InterPro" id="IPR003598">
    <property type="entry name" value="Ig_sub2"/>
</dbReference>
<dbReference type="InterPro" id="IPR001881">
    <property type="entry name" value="EGF-like_Ca-bd_dom"/>
</dbReference>
<dbReference type="CDD" id="cd00096">
    <property type="entry name" value="Ig"/>
    <property type="match status" value="1"/>
</dbReference>
<feature type="domain" description="EGF-like" evidence="7">
    <location>
        <begin position="344"/>
        <end position="379"/>
    </location>
</feature>
<dbReference type="GO" id="GO:0007156">
    <property type="term" value="P:homophilic cell adhesion via plasma membrane adhesion molecules"/>
    <property type="evidence" value="ECO:0007669"/>
    <property type="project" value="TreeGrafter"/>
</dbReference>
<dbReference type="InterPro" id="IPR036179">
    <property type="entry name" value="Ig-like_dom_sf"/>
</dbReference>
<comment type="caution">
    <text evidence="6">Lacks conserved residue(s) required for the propagation of feature annotation.</text>
</comment>
<dbReference type="SMART" id="SM00181">
    <property type="entry name" value="EGF"/>
    <property type="match status" value="2"/>
</dbReference>
<dbReference type="InterPro" id="IPR000742">
    <property type="entry name" value="EGF"/>
</dbReference>
<reference evidence="9" key="1">
    <citation type="submission" date="2021-06" db="EMBL/GenBank/DDBJ databases">
        <title>Parelaphostrongylus tenuis whole genome reference sequence.</title>
        <authorList>
            <person name="Garwood T.J."/>
            <person name="Larsen P.A."/>
            <person name="Fountain-Jones N.M."/>
            <person name="Garbe J.R."/>
            <person name="Macchietto M.G."/>
            <person name="Kania S.A."/>
            <person name="Gerhold R.W."/>
            <person name="Richards J.E."/>
            <person name="Wolf T.M."/>
        </authorList>
    </citation>
    <scope>NUCLEOTIDE SEQUENCE</scope>
    <source>
        <strain evidence="9">MNPRO001-30</strain>
        <tissue evidence="9">Meninges</tissue>
    </source>
</reference>
<dbReference type="Gene3D" id="2.60.40.10">
    <property type="entry name" value="Immunoglobulins"/>
    <property type="match status" value="3"/>
</dbReference>
<dbReference type="InterPro" id="IPR013783">
    <property type="entry name" value="Ig-like_fold"/>
</dbReference>
<evidence type="ECO:0000256" key="6">
    <source>
        <dbReference type="PROSITE-ProRule" id="PRU00076"/>
    </source>
</evidence>
<dbReference type="PROSITE" id="PS50026">
    <property type="entry name" value="EGF_3"/>
    <property type="match status" value="1"/>
</dbReference>
<dbReference type="SMART" id="SM00179">
    <property type="entry name" value="EGF_CA"/>
    <property type="match status" value="2"/>
</dbReference>
<dbReference type="InterPro" id="IPR018097">
    <property type="entry name" value="EGF_Ca-bd_CS"/>
</dbReference>
<feature type="domain" description="Ig-like" evidence="8">
    <location>
        <begin position="222"/>
        <end position="308"/>
    </location>
</feature>
<evidence type="ECO:0000256" key="1">
    <source>
        <dbReference type="ARBA" id="ARBA00022536"/>
    </source>
</evidence>
<evidence type="ECO:0000256" key="5">
    <source>
        <dbReference type="ARBA" id="ARBA00023319"/>
    </source>
</evidence>
<keyword evidence="5" id="KW-0393">Immunoglobulin domain</keyword>
<feature type="disulfide bond" evidence="6">
    <location>
        <begin position="348"/>
        <end position="358"/>
    </location>
</feature>
<dbReference type="Proteomes" id="UP001196413">
    <property type="component" value="Unassembled WGS sequence"/>
</dbReference>
<dbReference type="PROSITE" id="PS01187">
    <property type="entry name" value="EGF_CA"/>
    <property type="match status" value="1"/>
</dbReference>
<dbReference type="AlphaFoldDB" id="A0AAD5QMU5"/>
<dbReference type="GO" id="GO:0005509">
    <property type="term" value="F:calcium ion binding"/>
    <property type="evidence" value="ECO:0007669"/>
    <property type="project" value="InterPro"/>
</dbReference>
<dbReference type="InterPro" id="IPR003599">
    <property type="entry name" value="Ig_sub"/>
</dbReference>
<keyword evidence="10" id="KW-1185">Reference proteome</keyword>
<dbReference type="Pfam" id="PF07679">
    <property type="entry name" value="I-set"/>
    <property type="match status" value="1"/>
</dbReference>
<dbReference type="PANTHER" id="PTHR45080">
    <property type="entry name" value="CONTACTIN 5"/>
    <property type="match status" value="1"/>
</dbReference>
<dbReference type="Gene3D" id="2.10.25.10">
    <property type="entry name" value="Laminin"/>
    <property type="match status" value="2"/>
</dbReference>
<keyword evidence="4 6" id="KW-1015">Disulfide bond</keyword>
<evidence type="ECO:0000256" key="4">
    <source>
        <dbReference type="ARBA" id="ARBA00023157"/>
    </source>
</evidence>
<dbReference type="SMART" id="SM00409">
    <property type="entry name" value="IG"/>
    <property type="match status" value="3"/>
</dbReference>
<gene>
    <name evidence="9" type="ORF">KIN20_008684</name>
</gene>
<dbReference type="InterPro" id="IPR013098">
    <property type="entry name" value="Ig_I-set"/>
</dbReference>
<evidence type="ECO:0000259" key="8">
    <source>
        <dbReference type="PROSITE" id="PS50835"/>
    </source>
</evidence>
<dbReference type="InterPro" id="IPR000152">
    <property type="entry name" value="EGF-type_Asp/Asn_hydroxyl_site"/>
</dbReference>
<organism evidence="9 10">
    <name type="scientific">Parelaphostrongylus tenuis</name>
    <name type="common">Meningeal worm</name>
    <dbReference type="NCBI Taxonomy" id="148309"/>
    <lineage>
        <taxon>Eukaryota</taxon>
        <taxon>Metazoa</taxon>
        <taxon>Ecdysozoa</taxon>
        <taxon>Nematoda</taxon>
        <taxon>Chromadorea</taxon>
        <taxon>Rhabditida</taxon>
        <taxon>Rhabditina</taxon>
        <taxon>Rhabditomorpha</taxon>
        <taxon>Strongyloidea</taxon>
        <taxon>Metastrongylidae</taxon>
        <taxon>Parelaphostrongylus</taxon>
    </lineage>
</organism>
<evidence type="ECO:0000313" key="10">
    <source>
        <dbReference type="Proteomes" id="UP001196413"/>
    </source>
</evidence>
<dbReference type="InterPro" id="IPR050958">
    <property type="entry name" value="Cell_Adh-Cytoskel_Orgn"/>
</dbReference>
<evidence type="ECO:0000259" key="7">
    <source>
        <dbReference type="PROSITE" id="PS50026"/>
    </source>
</evidence>
<keyword evidence="1 6" id="KW-0245">EGF-like domain</keyword>
<evidence type="ECO:0000256" key="3">
    <source>
        <dbReference type="ARBA" id="ARBA00022737"/>
    </source>
</evidence>
<dbReference type="Pfam" id="PF13927">
    <property type="entry name" value="Ig_3"/>
    <property type="match status" value="1"/>
</dbReference>
<dbReference type="GO" id="GO:0008046">
    <property type="term" value="F:axon guidance receptor activity"/>
    <property type="evidence" value="ECO:0007669"/>
    <property type="project" value="TreeGrafter"/>
</dbReference>
<comment type="caution">
    <text evidence="9">The sequence shown here is derived from an EMBL/GenBank/DDBJ whole genome shotgun (WGS) entry which is preliminary data.</text>
</comment>
<dbReference type="PROSITE" id="PS00010">
    <property type="entry name" value="ASX_HYDROXYL"/>
    <property type="match status" value="1"/>
</dbReference>
<dbReference type="SMART" id="SM00408">
    <property type="entry name" value="IGc2"/>
    <property type="match status" value="3"/>
</dbReference>
<feature type="domain" description="Ig-like" evidence="8">
    <location>
        <begin position="144"/>
        <end position="218"/>
    </location>
</feature>
<keyword evidence="3" id="KW-0677">Repeat</keyword>
<dbReference type="InterPro" id="IPR049883">
    <property type="entry name" value="NOTCH1_EGF-like"/>
</dbReference>
<dbReference type="GO" id="GO:0050808">
    <property type="term" value="P:synapse organization"/>
    <property type="evidence" value="ECO:0007669"/>
    <property type="project" value="TreeGrafter"/>
</dbReference>
<dbReference type="InterPro" id="IPR009030">
    <property type="entry name" value="Growth_fac_rcpt_cys_sf"/>
</dbReference>
<dbReference type="Pfam" id="PF07645">
    <property type="entry name" value="EGF_CA"/>
    <property type="match status" value="2"/>
</dbReference>
<dbReference type="FunFam" id="2.60.40.10:FF:000032">
    <property type="entry name" value="palladin isoform X1"/>
    <property type="match status" value="2"/>
</dbReference>
<dbReference type="GO" id="GO:0043025">
    <property type="term" value="C:neuronal cell body"/>
    <property type="evidence" value="ECO:0007669"/>
    <property type="project" value="TreeGrafter"/>
</dbReference>
<evidence type="ECO:0000256" key="2">
    <source>
        <dbReference type="ARBA" id="ARBA00022729"/>
    </source>
</evidence>
<keyword evidence="2" id="KW-0732">Signal</keyword>
<proteinExistence type="predicted"/>
<dbReference type="InterPro" id="IPR007110">
    <property type="entry name" value="Ig-like_dom"/>
</dbReference>
<evidence type="ECO:0000313" key="9">
    <source>
        <dbReference type="EMBL" id="KAJ1352361.1"/>
    </source>
</evidence>
<dbReference type="PANTHER" id="PTHR45080:SF8">
    <property type="entry name" value="IG-LIKE DOMAIN-CONTAINING PROTEIN"/>
    <property type="match status" value="1"/>
</dbReference>
<dbReference type="SUPFAM" id="SSF57184">
    <property type="entry name" value="Growth factor receptor domain"/>
    <property type="match status" value="1"/>
</dbReference>
<dbReference type="CDD" id="cd00054">
    <property type="entry name" value="EGF_CA"/>
    <property type="match status" value="2"/>
</dbReference>
<dbReference type="SUPFAM" id="SSF48726">
    <property type="entry name" value="Immunoglobulin"/>
    <property type="match status" value="3"/>
</dbReference>